<feature type="region of interest" description="Disordered" evidence="9">
    <location>
        <begin position="616"/>
        <end position="641"/>
    </location>
</feature>
<organism evidence="12 13">
    <name type="scientific">Serendipita indica (strain DSM 11827)</name>
    <name type="common">Root endophyte fungus</name>
    <name type="synonym">Piriformospora indica</name>
    <dbReference type="NCBI Taxonomy" id="1109443"/>
    <lineage>
        <taxon>Eukaryota</taxon>
        <taxon>Fungi</taxon>
        <taxon>Dikarya</taxon>
        <taxon>Basidiomycota</taxon>
        <taxon>Agaricomycotina</taxon>
        <taxon>Agaricomycetes</taxon>
        <taxon>Sebacinales</taxon>
        <taxon>Serendipitaceae</taxon>
        <taxon>Serendipita</taxon>
    </lineage>
</organism>
<dbReference type="Gene3D" id="1.20.920.10">
    <property type="entry name" value="Bromodomain-like"/>
    <property type="match status" value="1"/>
</dbReference>
<evidence type="ECO:0000256" key="3">
    <source>
        <dbReference type="ARBA" id="ARBA00022853"/>
    </source>
</evidence>
<feature type="domain" description="Bromo" evidence="10">
    <location>
        <begin position="27"/>
        <end position="97"/>
    </location>
</feature>
<evidence type="ECO:0000256" key="8">
    <source>
        <dbReference type="PROSITE-ProRule" id="PRU00035"/>
    </source>
</evidence>
<keyword evidence="7" id="KW-0539">Nucleus</keyword>
<dbReference type="Pfam" id="PF01426">
    <property type="entry name" value="BAH"/>
    <property type="match status" value="1"/>
</dbReference>
<dbReference type="InterPro" id="IPR001487">
    <property type="entry name" value="Bromodomain"/>
</dbReference>
<dbReference type="Pfam" id="PF00439">
    <property type="entry name" value="Bromodomain"/>
    <property type="match status" value="1"/>
</dbReference>
<proteinExistence type="predicted"/>
<dbReference type="CDD" id="cd04369">
    <property type="entry name" value="Bromodomain"/>
    <property type="match status" value="1"/>
</dbReference>
<comment type="caution">
    <text evidence="12">The sequence shown here is derived from an EMBL/GenBank/DDBJ whole genome shotgun (WGS) entry which is preliminary data.</text>
</comment>
<comment type="subcellular location">
    <subcellularLocation>
        <location evidence="1">Nucleus</location>
    </subcellularLocation>
</comment>
<keyword evidence="5 8" id="KW-0103">Bromodomain</keyword>
<dbReference type="OMA" id="PPYWYLG"/>
<dbReference type="InterPro" id="IPR001025">
    <property type="entry name" value="BAH_dom"/>
</dbReference>
<evidence type="ECO:0000313" key="12">
    <source>
        <dbReference type="EMBL" id="CCA69394.1"/>
    </source>
</evidence>
<dbReference type="InterPro" id="IPR036427">
    <property type="entry name" value="Bromodomain-like_sf"/>
</dbReference>
<dbReference type="PRINTS" id="PR00503">
    <property type="entry name" value="BROMODOMAIN"/>
</dbReference>
<keyword evidence="3" id="KW-0156">Chromatin regulator</keyword>
<keyword evidence="4" id="KW-0805">Transcription regulation</keyword>
<dbReference type="OrthoDB" id="1742084at2759"/>
<dbReference type="SMART" id="SM00439">
    <property type="entry name" value="BAH"/>
    <property type="match status" value="1"/>
</dbReference>
<dbReference type="InterPro" id="IPR037382">
    <property type="entry name" value="Rsc/polybromo"/>
</dbReference>
<dbReference type="STRING" id="1109443.G4TDM2"/>
<reference evidence="12 13" key="1">
    <citation type="journal article" date="2011" name="PLoS Pathog.">
        <title>Endophytic Life Strategies Decoded by Genome and Transcriptome Analyses of the Mutualistic Root Symbiont Piriformospora indica.</title>
        <authorList>
            <person name="Zuccaro A."/>
            <person name="Lahrmann U."/>
            <person name="Guldener U."/>
            <person name="Langen G."/>
            <person name="Pfiffi S."/>
            <person name="Biedenkopf D."/>
            <person name="Wong P."/>
            <person name="Samans B."/>
            <person name="Grimm C."/>
            <person name="Basiewicz M."/>
            <person name="Murat C."/>
            <person name="Martin F."/>
            <person name="Kogel K.H."/>
        </authorList>
    </citation>
    <scope>NUCLEOTIDE SEQUENCE [LARGE SCALE GENOMIC DNA]</scope>
    <source>
        <strain evidence="12 13">DSM 11827</strain>
    </source>
</reference>
<evidence type="ECO:0000256" key="2">
    <source>
        <dbReference type="ARBA" id="ARBA00022737"/>
    </source>
</evidence>
<evidence type="ECO:0000259" key="11">
    <source>
        <dbReference type="PROSITE" id="PS51038"/>
    </source>
</evidence>
<feature type="domain" description="BAH" evidence="11">
    <location>
        <begin position="445"/>
        <end position="565"/>
    </location>
</feature>
<evidence type="ECO:0000256" key="6">
    <source>
        <dbReference type="ARBA" id="ARBA00023163"/>
    </source>
</evidence>
<dbReference type="GO" id="GO:0006368">
    <property type="term" value="P:transcription elongation by RNA polymerase II"/>
    <property type="evidence" value="ECO:0007669"/>
    <property type="project" value="TreeGrafter"/>
</dbReference>
<keyword evidence="6" id="KW-0804">Transcription</keyword>
<gene>
    <name evidence="12" type="ORF">PIIN_03294</name>
</gene>
<evidence type="ECO:0000256" key="7">
    <source>
        <dbReference type="ARBA" id="ARBA00023242"/>
    </source>
</evidence>
<dbReference type="GO" id="GO:0003682">
    <property type="term" value="F:chromatin binding"/>
    <property type="evidence" value="ECO:0007669"/>
    <property type="project" value="InterPro"/>
</dbReference>
<dbReference type="PANTHER" id="PTHR16062:SF21">
    <property type="entry name" value="CHROMATIN STRUCTURE-REMODELING COMPLEX SUBUNIT RSC1-RELATED"/>
    <property type="match status" value="1"/>
</dbReference>
<dbReference type="Gene3D" id="2.30.30.490">
    <property type="match status" value="1"/>
</dbReference>
<feature type="region of interest" description="Disordered" evidence="9">
    <location>
        <begin position="671"/>
        <end position="702"/>
    </location>
</feature>
<protein>
    <submittedName>
        <fullName evidence="12">Related to RSC complex protein-Laccaria bicolor</fullName>
    </submittedName>
</protein>
<dbReference type="SUPFAM" id="SSF47370">
    <property type="entry name" value="Bromodomain"/>
    <property type="match status" value="1"/>
</dbReference>
<dbReference type="SMART" id="SM00297">
    <property type="entry name" value="BROMO"/>
    <property type="match status" value="1"/>
</dbReference>
<dbReference type="AlphaFoldDB" id="G4TDM2"/>
<feature type="compositionally biased region" description="Low complexity" evidence="9">
    <location>
        <begin position="678"/>
        <end position="689"/>
    </location>
</feature>
<dbReference type="HOGENOM" id="CLU_007728_1_0_1"/>
<dbReference type="PROSITE" id="PS51038">
    <property type="entry name" value="BAH"/>
    <property type="match status" value="1"/>
</dbReference>
<evidence type="ECO:0000256" key="5">
    <source>
        <dbReference type="ARBA" id="ARBA00023117"/>
    </source>
</evidence>
<dbReference type="PANTHER" id="PTHR16062">
    <property type="entry name" value="SWI/SNF-RELATED"/>
    <property type="match status" value="1"/>
</dbReference>
<sequence>MPIANAYKEAVQNIINKLNAEVTPTKPRRHLSTMFLDLPDPTTYGDYYTIITEPRSINGVQEKLQKNRYRNILDVLNDLYLTFANALHYNEASSQIAKDATVLQELFLKLWKDDPYLPNAQPTKQPGRKPGFRTAPLPRMSSFAPPMRHFNSIQPAYPTALATIQLKPIGKPPPPIIAPRLQPLPKRKRRKVVAKSEIEAPAASASLQTPRRPGSPAFSEVDLTHPYDGEENDPDIPQAHLANDMDTDLVLNRLEQSLPLWSPWHDDDPASRPGWMTVSNHEELQRRLETVVSILGAYNNGAENKPIAALENIPAQPEPKTTHSDALSWEVITSRVIQRHYLSSVQFEVDLFRLFEKARRHYKQFSPEYSSIMICQRLANLLTSPNYHQLLATPLTLPSLPAPQTAQPRKHIVDGIVVDNPTGSTSYDVQANGRMAMNSVFSKGIEYRVGDFVHLFNSEDMSHPLVGQIWACWTDGAHSTFTVCWYLHPDQTTHTPDHPFYENEVVKTGLYVDYSPEDIVEKVAVQFFPHYFTGRPRPPHWYPSWPLYMCEQRYDDRSRTFRRIAKPELCFPHALRKNGATSRSNSIIRAHLYQNPGLDVLQPIFPFERLVLPLRKSGPNAGPRRAASTGPTSFTIGPAEAKDVQMASASNGFDYGRGRPKRMAAVKAASAVGPPVPGSTTGSALSSTGNPAAGVTNTAPGDRTVISAAGGGIITSANVEKLTSETTHHFDRDPVTDEMLWFSGAPLDVAKPHGLHYSLDYLYEIALRQKRQAGVDGVEDSNVRRTRVVPPTASELWYQVSQGTSA</sequence>
<dbReference type="EMBL" id="CAFZ01000054">
    <property type="protein sequence ID" value="CCA69394.1"/>
    <property type="molecule type" value="Genomic_DNA"/>
</dbReference>
<feature type="region of interest" description="Disordered" evidence="9">
    <location>
        <begin position="194"/>
        <end position="240"/>
    </location>
</feature>
<dbReference type="InterPro" id="IPR043151">
    <property type="entry name" value="BAH_sf"/>
</dbReference>
<dbReference type="PROSITE" id="PS50014">
    <property type="entry name" value="BROMODOMAIN_2"/>
    <property type="match status" value="1"/>
</dbReference>
<evidence type="ECO:0000259" key="10">
    <source>
        <dbReference type="PROSITE" id="PS50014"/>
    </source>
</evidence>
<evidence type="ECO:0000256" key="1">
    <source>
        <dbReference type="ARBA" id="ARBA00004123"/>
    </source>
</evidence>
<accession>G4TDM2</accession>
<evidence type="ECO:0000256" key="9">
    <source>
        <dbReference type="SAM" id="MobiDB-lite"/>
    </source>
</evidence>
<dbReference type="InParanoid" id="G4TDM2"/>
<name>G4TDM2_SERID</name>
<dbReference type="Proteomes" id="UP000007148">
    <property type="component" value="Unassembled WGS sequence"/>
</dbReference>
<keyword evidence="2" id="KW-0677">Repeat</keyword>
<keyword evidence="13" id="KW-1185">Reference proteome</keyword>
<dbReference type="eggNOG" id="KOG1827">
    <property type="taxonomic scope" value="Eukaryota"/>
</dbReference>
<dbReference type="GO" id="GO:0016586">
    <property type="term" value="C:RSC-type complex"/>
    <property type="evidence" value="ECO:0007669"/>
    <property type="project" value="InterPro"/>
</dbReference>
<dbReference type="GO" id="GO:0006338">
    <property type="term" value="P:chromatin remodeling"/>
    <property type="evidence" value="ECO:0007669"/>
    <property type="project" value="InterPro"/>
</dbReference>
<evidence type="ECO:0000256" key="4">
    <source>
        <dbReference type="ARBA" id="ARBA00023015"/>
    </source>
</evidence>
<evidence type="ECO:0000313" key="13">
    <source>
        <dbReference type="Proteomes" id="UP000007148"/>
    </source>
</evidence>